<reference evidence="2 3" key="1">
    <citation type="submission" date="2020-05" db="EMBL/GenBank/DDBJ databases">
        <title>Bremerella alba sp. nov., a novel planctomycete isolated from the surface of the macroalga Fucus spiralis.</title>
        <authorList>
            <person name="Godinho O."/>
            <person name="Botelho R."/>
            <person name="Albuquerque L."/>
            <person name="Wiegand S."/>
            <person name="Da Costa M.S."/>
            <person name="Lobo-Da-Cunha A."/>
            <person name="Jogler C."/>
            <person name="Lage O.M."/>
        </authorList>
    </citation>
    <scope>NUCLEOTIDE SEQUENCE [LARGE SCALE GENOMIC DNA]</scope>
    <source>
        <strain evidence="2 3">FF15</strain>
    </source>
</reference>
<organism evidence="2 3">
    <name type="scientific">Bremerella alba</name>
    <dbReference type="NCBI Taxonomy" id="980252"/>
    <lineage>
        <taxon>Bacteria</taxon>
        <taxon>Pseudomonadati</taxon>
        <taxon>Planctomycetota</taxon>
        <taxon>Planctomycetia</taxon>
        <taxon>Pirellulales</taxon>
        <taxon>Pirellulaceae</taxon>
        <taxon>Bremerella</taxon>
    </lineage>
</organism>
<evidence type="ECO:0000256" key="1">
    <source>
        <dbReference type="SAM" id="Coils"/>
    </source>
</evidence>
<proteinExistence type="predicted"/>
<dbReference type="NCBIfam" id="TIGR04138">
    <property type="entry name" value="Plancto_Ver_chp"/>
    <property type="match status" value="1"/>
</dbReference>
<evidence type="ECO:0000313" key="3">
    <source>
        <dbReference type="Proteomes" id="UP000551616"/>
    </source>
</evidence>
<dbReference type="EMBL" id="JABRWO010000015">
    <property type="protein sequence ID" value="MBA2117428.1"/>
    <property type="molecule type" value="Genomic_DNA"/>
</dbReference>
<keyword evidence="1" id="KW-0175">Coiled coil</keyword>
<feature type="coiled-coil region" evidence="1">
    <location>
        <begin position="46"/>
        <end position="80"/>
    </location>
</feature>
<dbReference type="AlphaFoldDB" id="A0A7V9A9J8"/>
<name>A0A7V9A9J8_9BACT</name>
<gene>
    <name evidence="2" type="ORF">HOV93_46260</name>
</gene>
<accession>A0A7V9A9J8</accession>
<dbReference type="Proteomes" id="UP000551616">
    <property type="component" value="Unassembled WGS sequence"/>
</dbReference>
<dbReference type="RefSeq" id="WP_235990811.1">
    <property type="nucleotide sequence ID" value="NZ_JABRWO010000015.1"/>
</dbReference>
<keyword evidence="3" id="KW-1185">Reference proteome</keyword>
<comment type="caution">
    <text evidence="2">The sequence shown here is derived from an EMBL/GenBank/DDBJ whole genome shotgun (WGS) entry which is preliminary data.</text>
</comment>
<protein>
    <submittedName>
        <fullName evidence="2">Uncharacterized protein</fullName>
    </submittedName>
</protein>
<evidence type="ECO:0000313" key="2">
    <source>
        <dbReference type="EMBL" id="MBA2117428.1"/>
    </source>
</evidence>
<dbReference type="InterPro" id="IPR026406">
    <property type="entry name" value="Ver/Plancto_CHP"/>
</dbReference>
<sequence>MSEDTYSAFMQLLKDDSRYRMEAYQFVREALSFGQRFQEDQDEDPSEEEDLDLECFEEEIDELEDELEGWDEEEEDVERHLTGQVLCLAIRQYAQQQYGLLAKVVLNSWGIHTTGDFGEIVYNLIGIGMMRKSKSDRREDFNDQYDFEDAFVKNFDFELSEESGQA</sequence>